<dbReference type="Proteomes" id="UP000054485">
    <property type="component" value="Unassembled WGS sequence"/>
</dbReference>
<gene>
    <name evidence="1" type="ORF">CY34DRAFT_216313</name>
</gene>
<evidence type="ECO:0000313" key="1">
    <source>
        <dbReference type="EMBL" id="KIK41331.1"/>
    </source>
</evidence>
<dbReference type="EMBL" id="KN835272">
    <property type="protein sequence ID" value="KIK41331.1"/>
    <property type="molecule type" value="Genomic_DNA"/>
</dbReference>
<sequence length="92" mass="10887">MIFIYLDTLLVVHDIIPLIRTCKYTWTIYERPTCVVHMVVRWNNLRLISHTSGILEDNLRPLPKLYFSKLYSTKWATHVHIVSMSVIVKHHG</sequence>
<reference evidence="1 2" key="1">
    <citation type="submission" date="2014-04" db="EMBL/GenBank/DDBJ databases">
        <authorList>
            <consortium name="DOE Joint Genome Institute"/>
            <person name="Kuo A."/>
            <person name="Ruytinx J."/>
            <person name="Rineau F."/>
            <person name="Colpaert J."/>
            <person name="Kohler A."/>
            <person name="Nagy L.G."/>
            <person name="Floudas D."/>
            <person name="Copeland A."/>
            <person name="Barry K.W."/>
            <person name="Cichocki N."/>
            <person name="Veneault-Fourrey C."/>
            <person name="LaButti K."/>
            <person name="Lindquist E.A."/>
            <person name="Lipzen A."/>
            <person name="Lundell T."/>
            <person name="Morin E."/>
            <person name="Murat C."/>
            <person name="Sun H."/>
            <person name="Tunlid A."/>
            <person name="Henrissat B."/>
            <person name="Grigoriev I.V."/>
            <person name="Hibbett D.S."/>
            <person name="Martin F."/>
            <person name="Nordberg H.P."/>
            <person name="Cantor M.N."/>
            <person name="Hua S.X."/>
        </authorList>
    </citation>
    <scope>NUCLEOTIDE SEQUENCE [LARGE SCALE GENOMIC DNA]</scope>
    <source>
        <strain evidence="1 2">UH-Slu-Lm8-n1</strain>
    </source>
</reference>
<accession>A0A0D0AHL1</accession>
<name>A0A0D0AHL1_9AGAM</name>
<proteinExistence type="predicted"/>
<evidence type="ECO:0000313" key="2">
    <source>
        <dbReference type="Proteomes" id="UP000054485"/>
    </source>
</evidence>
<dbReference type="InParanoid" id="A0A0D0AHL1"/>
<dbReference type="AlphaFoldDB" id="A0A0D0AHL1"/>
<dbReference type="HOGENOM" id="CLU_2414751_0_0_1"/>
<reference evidence="2" key="2">
    <citation type="submission" date="2015-01" db="EMBL/GenBank/DDBJ databases">
        <title>Evolutionary Origins and Diversification of the Mycorrhizal Mutualists.</title>
        <authorList>
            <consortium name="DOE Joint Genome Institute"/>
            <consortium name="Mycorrhizal Genomics Consortium"/>
            <person name="Kohler A."/>
            <person name="Kuo A."/>
            <person name="Nagy L.G."/>
            <person name="Floudas D."/>
            <person name="Copeland A."/>
            <person name="Barry K.W."/>
            <person name="Cichocki N."/>
            <person name="Veneault-Fourrey C."/>
            <person name="LaButti K."/>
            <person name="Lindquist E.A."/>
            <person name="Lipzen A."/>
            <person name="Lundell T."/>
            <person name="Morin E."/>
            <person name="Murat C."/>
            <person name="Riley R."/>
            <person name="Ohm R."/>
            <person name="Sun H."/>
            <person name="Tunlid A."/>
            <person name="Henrissat B."/>
            <person name="Grigoriev I.V."/>
            <person name="Hibbett D.S."/>
            <person name="Martin F."/>
        </authorList>
    </citation>
    <scope>NUCLEOTIDE SEQUENCE [LARGE SCALE GENOMIC DNA]</scope>
    <source>
        <strain evidence="2">UH-Slu-Lm8-n1</strain>
    </source>
</reference>
<protein>
    <submittedName>
        <fullName evidence="1">Uncharacterized protein</fullName>
    </submittedName>
</protein>
<keyword evidence="2" id="KW-1185">Reference proteome</keyword>
<organism evidence="1 2">
    <name type="scientific">Suillus luteus UH-Slu-Lm8-n1</name>
    <dbReference type="NCBI Taxonomy" id="930992"/>
    <lineage>
        <taxon>Eukaryota</taxon>
        <taxon>Fungi</taxon>
        <taxon>Dikarya</taxon>
        <taxon>Basidiomycota</taxon>
        <taxon>Agaricomycotina</taxon>
        <taxon>Agaricomycetes</taxon>
        <taxon>Agaricomycetidae</taxon>
        <taxon>Boletales</taxon>
        <taxon>Suillineae</taxon>
        <taxon>Suillaceae</taxon>
        <taxon>Suillus</taxon>
    </lineage>
</organism>